<accession>A0ACB8SP03</accession>
<evidence type="ECO:0000313" key="1">
    <source>
        <dbReference type="EMBL" id="KAI0057456.1"/>
    </source>
</evidence>
<protein>
    <submittedName>
        <fullName evidence="1">Uncharacterized protein</fullName>
    </submittedName>
</protein>
<comment type="caution">
    <text evidence="1">The sequence shown here is derived from an EMBL/GenBank/DDBJ whole genome shotgun (WGS) entry which is preliminary data.</text>
</comment>
<evidence type="ECO:0000313" key="2">
    <source>
        <dbReference type="Proteomes" id="UP000814140"/>
    </source>
</evidence>
<proteinExistence type="predicted"/>
<sequence length="91" mass="9703">MLSKPVKFISRQDASSLEPEEIVSGSSLQAADNAASPEGFGKESTTDGLDTETKGSQSDVVENESLTVATQDIPGFHNIQENLLTTSFLEQ</sequence>
<gene>
    <name evidence="1" type="ORF">BV25DRAFT_1831137</name>
</gene>
<organism evidence="1 2">
    <name type="scientific">Artomyces pyxidatus</name>
    <dbReference type="NCBI Taxonomy" id="48021"/>
    <lineage>
        <taxon>Eukaryota</taxon>
        <taxon>Fungi</taxon>
        <taxon>Dikarya</taxon>
        <taxon>Basidiomycota</taxon>
        <taxon>Agaricomycotina</taxon>
        <taxon>Agaricomycetes</taxon>
        <taxon>Russulales</taxon>
        <taxon>Auriscalpiaceae</taxon>
        <taxon>Artomyces</taxon>
    </lineage>
</organism>
<name>A0ACB8SP03_9AGAM</name>
<keyword evidence="2" id="KW-1185">Reference proteome</keyword>
<dbReference type="EMBL" id="MU277247">
    <property type="protein sequence ID" value="KAI0057456.1"/>
    <property type="molecule type" value="Genomic_DNA"/>
</dbReference>
<reference evidence="1" key="1">
    <citation type="submission" date="2021-03" db="EMBL/GenBank/DDBJ databases">
        <authorList>
            <consortium name="DOE Joint Genome Institute"/>
            <person name="Ahrendt S."/>
            <person name="Looney B.P."/>
            <person name="Miyauchi S."/>
            <person name="Morin E."/>
            <person name="Drula E."/>
            <person name="Courty P.E."/>
            <person name="Chicoki N."/>
            <person name="Fauchery L."/>
            <person name="Kohler A."/>
            <person name="Kuo A."/>
            <person name="Labutti K."/>
            <person name="Pangilinan J."/>
            <person name="Lipzen A."/>
            <person name="Riley R."/>
            <person name="Andreopoulos W."/>
            <person name="He G."/>
            <person name="Johnson J."/>
            <person name="Barry K.W."/>
            <person name="Grigoriev I.V."/>
            <person name="Nagy L."/>
            <person name="Hibbett D."/>
            <person name="Henrissat B."/>
            <person name="Matheny P.B."/>
            <person name="Labbe J."/>
            <person name="Martin F."/>
        </authorList>
    </citation>
    <scope>NUCLEOTIDE SEQUENCE</scope>
    <source>
        <strain evidence="1">HHB10654</strain>
    </source>
</reference>
<dbReference type="Proteomes" id="UP000814140">
    <property type="component" value="Unassembled WGS sequence"/>
</dbReference>
<reference evidence="1" key="2">
    <citation type="journal article" date="2022" name="New Phytol.">
        <title>Evolutionary transition to the ectomycorrhizal habit in the genomes of a hyperdiverse lineage of mushroom-forming fungi.</title>
        <authorList>
            <person name="Looney B."/>
            <person name="Miyauchi S."/>
            <person name="Morin E."/>
            <person name="Drula E."/>
            <person name="Courty P.E."/>
            <person name="Kohler A."/>
            <person name="Kuo A."/>
            <person name="LaButti K."/>
            <person name="Pangilinan J."/>
            <person name="Lipzen A."/>
            <person name="Riley R."/>
            <person name="Andreopoulos W."/>
            <person name="He G."/>
            <person name="Johnson J."/>
            <person name="Nolan M."/>
            <person name="Tritt A."/>
            <person name="Barry K.W."/>
            <person name="Grigoriev I.V."/>
            <person name="Nagy L.G."/>
            <person name="Hibbett D."/>
            <person name="Henrissat B."/>
            <person name="Matheny P.B."/>
            <person name="Labbe J."/>
            <person name="Martin F.M."/>
        </authorList>
    </citation>
    <scope>NUCLEOTIDE SEQUENCE</scope>
    <source>
        <strain evidence="1">HHB10654</strain>
    </source>
</reference>